<keyword evidence="10" id="KW-1185">Reference proteome</keyword>
<name>A0AAD5DJD4_9CHLO</name>
<reference evidence="9" key="1">
    <citation type="submission" date="2020-11" db="EMBL/GenBank/DDBJ databases">
        <title>Chlorella ohadii genome sequencing and assembly.</title>
        <authorList>
            <person name="Murik O."/>
            <person name="Treves H."/>
            <person name="Kedem I."/>
            <person name="Shotland Y."/>
            <person name="Kaplan A."/>
        </authorList>
    </citation>
    <scope>NUCLEOTIDE SEQUENCE</scope>
    <source>
        <strain evidence="9">1</strain>
    </source>
</reference>
<dbReference type="InterPro" id="IPR004695">
    <property type="entry name" value="SLAC1/Mae1/Ssu1/TehA"/>
</dbReference>
<dbReference type="GO" id="GO:0000319">
    <property type="term" value="F:sulfite transmembrane transporter activity"/>
    <property type="evidence" value="ECO:0007669"/>
    <property type="project" value="TreeGrafter"/>
</dbReference>
<feature type="transmembrane region" description="Helical" evidence="8">
    <location>
        <begin position="92"/>
        <end position="112"/>
    </location>
</feature>
<evidence type="ECO:0000256" key="5">
    <source>
        <dbReference type="ARBA" id="ARBA00022692"/>
    </source>
</evidence>
<keyword evidence="5 8" id="KW-0812">Transmembrane</keyword>
<dbReference type="Gene3D" id="1.50.10.150">
    <property type="entry name" value="Voltage-dependent anion channel"/>
    <property type="match status" value="1"/>
</dbReference>
<evidence type="ECO:0000256" key="2">
    <source>
        <dbReference type="ARBA" id="ARBA00008566"/>
    </source>
</evidence>
<evidence type="ECO:0000256" key="3">
    <source>
        <dbReference type="ARBA" id="ARBA00022448"/>
    </source>
</evidence>
<dbReference type="InterPro" id="IPR038665">
    <property type="entry name" value="Voltage-dep_anion_channel_sf"/>
</dbReference>
<feature type="transmembrane region" description="Helical" evidence="8">
    <location>
        <begin position="124"/>
        <end position="145"/>
    </location>
</feature>
<dbReference type="Proteomes" id="UP001205105">
    <property type="component" value="Unassembled WGS sequence"/>
</dbReference>
<dbReference type="Pfam" id="PF03595">
    <property type="entry name" value="SLAC1"/>
    <property type="match status" value="1"/>
</dbReference>
<dbReference type="EMBL" id="JADXDR010000138">
    <property type="protein sequence ID" value="KAI7838031.1"/>
    <property type="molecule type" value="Genomic_DNA"/>
</dbReference>
<dbReference type="PANTHER" id="PTHR31686">
    <property type="match status" value="1"/>
</dbReference>
<dbReference type="AlphaFoldDB" id="A0AAD5DJD4"/>
<dbReference type="GO" id="GO:0005886">
    <property type="term" value="C:plasma membrane"/>
    <property type="evidence" value="ECO:0007669"/>
    <property type="project" value="UniProtKB-SubCell"/>
</dbReference>
<evidence type="ECO:0000256" key="7">
    <source>
        <dbReference type="ARBA" id="ARBA00023136"/>
    </source>
</evidence>
<keyword evidence="7 8" id="KW-0472">Membrane</keyword>
<organism evidence="9 10">
    <name type="scientific">Chlorella ohadii</name>
    <dbReference type="NCBI Taxonomy" id="2649997"/>
    <lineage>
        <taxon>Eukaryota</taxon>
        <taxon>Viridiplantae</taxon>
        <taxon>Chlorophyta</taxon>
        <taxon>core chlorophytes</taxon>
        <taxon>Trebouxiophyceae</taxon>
        <taxon>Chlorellales</taxon>
        <taxon>Chlorellaceae</taxon>
        <taxon>Chlorella clade</taxon>
        <taxon>Chlorella</taxon>
    </lineage>
</organism>
<evidence type="ECO:0000256" key="4">
    <source>
        <dbReference type="ARBA" id="ARBA00022475"/>
    </source>
</evidence>
<sequence length="213" mass="22846">MAALALLNLGSAALRQYPPPSASEVTAALQDAAHSSTTMAALLHQAYTASAAAVLLTVGNIGGLILWGAGIWWLVIVIISVARTAHCMHFVIGWWGFVFPAAVFSSAANTLWKQLPGMRALRPVSAALICCCIALWGMCSALTLFHCYNGSLLYTPCMNRFPWQKDIPESHSQVIGSISDQRRQDGRQLQAGQGATWGRAGGQELELHPYGEP</sequence>
<evidence type="ECO:0000256" key="8">
    <source>
        <dbReference type="SAM" id="Phobius"/>
    </source>
</evidence>
<keyword evidence="6 8" id="KW-1133">Transmembrane helix</keyword>
<evidence type="ECO:0000313" key="9">
    <source>
        <dbReference type="EMBL" id="KAI7838031.1"/>
    </source>
</evidence>
<comment type="caution">
    <text evidence="9">The sequence shown here is derived from an EMBL/GenBank/DDBJ whole genome shotgun (WGS) entry which is preliminary data.</text>
</comment>
<evidence type="ECO:0000256" key="1">
    <source>
        <dbReference type="ARBA" id="ARBA00004651"/>
    </source>
</evidence>
<dbReference type="InterPro" id="IPR051629">
    <property type="entry name" value="Sulfite_efflux_TDT"/>
</dbReference>
<proteinExistence type="inferred from homology"/>
<protein>
    <submittedName>
        <fullName evidence="9">Uncharacterized protein</fullName>
    </submittedName>
</protein>
<comment type="similarity">
    <text evidence="2">Belongs to the tellurite-resistance/dicarboxylate transporter (TDT) family.</text>
</comment>
<dbReference type="PANTHER" id="PTHR31686:SF1">
    <property type="entry name" value="SULFITE EFFLUX PUMP SSU1"/>
    <property type="match status" value="1"/>
</dbReference>
<gene>
    <name evidence="9" type="ORF">COHA_008212</name>
</gene>
<evidence type="ECO:0000256" key="6">
    <source>
        <dbReference type="ARBA" id="ARBA00022989"/>
    </source>
</evidence>
<accession>A0AAD5DJD4</accession>
<comment type="subcellular location">
    <subcellularLocation>
        <location evidence="1">Cell membrane</location>
        <topology evidence="1">Multi-pass membrane protein</topology>
    </subcellularLocation>
</comment>
<keyword evidence="3" id="KW-0813">Transport</keyword>
<evidence type="ECO:0000313" key="10">
    <source>
        <dbReference type="Proteomes" id="UP001205105"/>
    </source>
</evidence>
<keyword evidence="4" id="KW-1003">Cell membrane</keyword>